<name>A0A5A7U334_CUCMM</name>
<evidence type="ECO:0000313" key="3">
    <source>
        <dbReference type="EMBL" id="KAA0047971.1"/>
    </source>
</evidence>
<evidence type="ECO:0000259" key="1">
    <source>
        <dbReference type="Pfam" id="PF00931"/>
    </source>
</evidence>
<dbReference type="PANTHER" id="PTHR11017:SF570">
    <property type="entry name" value="DISEASE RESISTANCE PROTEIN (TIR-NBS CLASS)-RELATED"/>
    <property type="match status" value="1"/>
</dbReference>
<dbReference type="PANTHER" id="PTHR11017">
    <property type="entry name" value="LEUCINE-RICH REPEAT-CONTAINING PROTEIN"/>
    <property type="match status" value="1"/>
</dbReference>
<dbReference type="InterPro" id="IPR044974">
    <property type="entry name" value="Disease_R_plants"/>
</dbReference>
<dbReference type="OrthoDB" id="1357022at2759"/>
<dbReference type="Pfam" id="PF00931">
    <property type="entry name" value="NB-ARC"/>
    <property type="match status" value="1"/>
</dbReference>
<dbReference type="GO" id="GO:0007165">
    <property type="term" value="P:signal transduction"/>
    <property type="evidence" value="ECO:0007669"/>
    <property type="project" value="InterPro"/>
</dbReference>
<dbReference type="Proteomes" id="UP000321393">
    <property type="component" value="Unassembled WGS sequence"/>
</dbReference>
<dbReference type="AlphaFoldDB" id="A0A5A7U334"/>
<feature type="domain" description="NB-ARC" evidence="1">
    <location>
        <begin position="165"/>
        <end position="228"/>
    </location>
</feature>
<dbReference type="SUPFAM" id="SSF52200">
    <property type="entry name" value="Toll/Interleukin receptor TIR domain"/>
    <property type="match status" value="1"/>
</dbReference>
<dbReference type="InterPro" id="IPR035897">
    <property type="entry name" value="Toll_tir_struct_dom_sf"/>
</dbReference>
<evidence type="ECO:0000259" key="2">
    <source>
        <dbReference type="Pfam" id="PF01582"/>
    </source>
</evidence>
<reference evidence="3 4" key="1">
    <citation type="submission" date="2019-08" db="EMBL/GenBank/DDBJ databases">
        <title>Draft genome sequences of two oriental melons (Cucumis melo L. var makuwa).</title>
        <authorList>
            <person name="Kwon S.-Y."/>
        </authorList>
    </citation>
    <scope>NUCLEOTIDE SEQUENCE [LARGE SCALE GENOMIC DNA]</scope>
    <source>
        <strain evidence="4">cv. SW 3</strain>
        <tissue evidence="3">Leaf</tissue>
    </source>
</reference>
<sequence length="255" mass="28514">MVSSVLGDESSSSSPNFNYHYDVFFNFGGEDTRSNFISHLHMALRLKEINIFLDDKLNRGDQISVEVDPSQVRKQIGGFGEALAKHEANKLLTNKIQPWKEALTFAAGLSGWDLANCKDEAELIQEIVKRVLSVVNPIQLLHVAKHSVGVNSRLRKIELVSHIGSEGVNMVGMCGIGGIGKTTLAKVLYNKIANQFEGCCFLQDVRREASKHGLVELQKTLLNDILKEDLKVVSRDRRIIIRSRLFKESSYSCSR</sequence>
<proteinExistence type="predicted"/>
<dbReference type="InterPro" id="IPR027417">
    <property type="entry name" value="P-loop_NTPase"/>
</dbReference>
<feature type="domain" description="TIR" evidence="2">
    <location>
        <begin position="63"/>
        <end position="137"/>
    </location>
</feature>
<evidence type="ECO:0000313" key="4">
    <source>
        <dbReference type="Proteomes" id="UP000321393"/>
    </source>
</evidence>
<dbReference type="GO" id="GO:0043531">
    <property type="term" value="F:ADP binding"/>
    <property type="evidence" value="ECO:0007669"/>
    <property type="project" value="InterPro"/>
</dbReference>
<protein>
    <submittedName>
        <fullName evidence="3">TIR-NBS class resistance protein</fullName>
    </submittedName>
</protein>
<organism evidence="3 4">
    <name type="scientific">Cucumis melo var. makuwa</name>
    <name type="common">Oriental melon</name>
    <dbReference type="NCBI Taxonomy" id="1194695"/>
    <lineage>
        <taxon>Eukaryota</taxon>
        <taxon>Viridiplantae</taxon>
        <taxon>Streptophyta</taxon>
        <taxon>Embryophyta</taxon>
        <taxon>Tracheophyta</taxon>
        <taxon>Spermatophyta</taxon>
        <taxon>Magnoliopsida</taxon>
        <taxon>eudicotyledons</taxon>
        <taxon>Gunneridae</taxon>
        <taxon>Pentapetalae</taxon>
        <taxon>rosids</taxon>
        <taxon>fabids</taxon>
        <taxon>Cucurbitales</taxon>
        <taxon>Cucurbitaceae</taxon>
        <taxon>Benincaseae</taxon>
        <taxon>Cucumis</taxon>
    </lineage>
</organism>
<comment type="caution">
    <text evidence="3">The sequence shown here is derived from an EMBL/GenBank/DDBJ whole genome shotgun (WGS) entry which is preliminary data.</text>
</comment>
<dbReference type="InterPro" id="IPR002182">
    <property type="entry name" value="NB-ARC"/>
</dbReference>
<accession>A0A5A7U334</accession>
<dbReference type="InterPro" id="IPR000157">
    <property type="entry name" value="TIR_dom"/>
</dbReference>
<gene>
    <name evidence="3" type="ORF">E6C27_scaffold385G00310</name>
</gene>
<dbReference type="Gene3D" id="3.40.50.10140">
    <property type="entry name" value="Toll/interleukin-1 receptor homology (TIR) domain"/>
    <property type="match status" value="2"/>
</dbReference>
<dbReference type="EMBL" id="SSTE01013029">
    <property type="protein sequence ID" value="KAA0047971.1"/>
    <property type="molecule type" value="Genomic_DNA"/>
</dbReference>
<dbReference type="GO" id="GO:0006952">
    <property type="term" value="P:defense response"/>
    <property type="evidence" value="ECO:0007669"/>
    <property type="project" value="InterPro"/>
</dbReference>
<dbReference type="Pfam" id="PF01582">
    <property type="entry name" value="TIR"/>
    <property type="match status" value="1"/>
</dbReference>
<dbReference type="SUPFAM" id="SSF52540">
    <property type="entry name" value="P-loop containing nucleoside triphosphate hydrolases"/>
    <property type="match status" value="1"/>
</dbReference>